<name>A0A177CBC3_9PLEO</name>
<feature type="signal peptide" evidence="1">
    <location>
        <begin position="1"/>
        <end position="18"/>
    </location>
</feature>
<evidence type="ECO:0000313" key="3">
    <source>
        <dbReference type="Proteomes" id="UP000077069"/>
    </source>
</evidence>
<evidence type="ECO:0008006" key="4">
    <source>
        <dbReference type="Google" id="ProtNLM"/>
    </source>
</evidence>
<keyword evidence="3" id="KW-1185">Reference proteome</keyword>
<accession>A0A177CBC3</accession>
<protein>
    <recommendedName>
        <fullName evidence="4">Secreted protein</fullName>
    </recommendedName>
</protein>
<proteinExistence type="predicted"/>
<evidence type="ECO:0000313" key="2">
    <source>
        <dbReference type="EMBL" id="OAG04983.1"/>
    </source>
</evidence>
<dbReference type="GeneID" id="28771007"/>
<sequence>MRMSEQLHILLVACCVLSDYLFPMSFSQRHCIVLVFQWHFTAYLLDRHFVYGRTWKGVGGITLSISPIFHVEYQRRHAVQFPTPAVMRATMIQ</sequence>
<feature type="chain" id="PRO_5008057972" description="Secreted protein" evidence="1">
    <location>
        <begin position="19"/>
        <end position="93"/>
    </location>
</feature>
<dbReference type="RefSeq" id="XP_018035348.1">
    <property type="nucleotide sequence ID" value="XM_018187521.1"/>
</dbReference>
<dbReference type="InParanoid" id="A0A177CBC3"/>
<organism evidence="2 3">
    <name type="scientific">Paraphaeosphaeria sporulosa</name>
    <dbReference type="NCBI Taxonomy" id="1460663"/>
    <lineage>
        <taxon>Eukaryota</taxon>
        <taxon>Fungi</taxon>
        <taxon>Dikarya</taxon>
        <taxon>Ascomycota</taxon>
        <taxon>Pezizomycotina</taxon>
        <taxon>Dothideomycetes</taxon>
        <taxon>Pleosporomycetidae</taxon>
        <taxon>Pleosporales</taxon>
        <taxon>Massarineae</taxon>
        <taxon>Didymosphaeriaceae</taxon>
        <taxon>Paraphaeosphaeria</taxon>
    </lineage>
</organism>
<dbReference type="EMBL" id="KV441553">
    <property type="protein sequence ID" value="OAG04983.1"/>
    <property type="molecule type" value="Genomic_DNA"/>
</dbReference>
<gene>
    <name evidence="2" type="ORF">CC84DRAFT_811078</name>
</gene>
<dbReference type="AlphaFoldDB" id="A0A177CBC3"/>
<reference evidence="2 3" key="1">
    <citation type="submission" date="2016-05" db="EMBL/GenBank/DDBJ databases">
        <title>Comparative analysis of secretome profiles of manganese(II)-oxidizing ascomycete fungi.</title>
        <authorList>
            <consortium name="DOE Joint Genome Institute"/>
            <person name="Zeiner C.A."/>
            <person name="Purvine S.O."/>
            <person name="Zink E.M."/>
            <person name="Wu S."/>
            <person name="Pasa-Tolic L."/>
            <person name="Chaput D.L."/>
            <person name="Haridas S."/>
            <person name="Grigoriev I.V."/>
            <person name="Santelli C.M."/>
            <person name="Hansel C.M."/>
        </authorList>
    </citation>
    <scope>NUCLEOTIDE SEQUENCE [LARGE SCALE GENOMIC DNA]</scope>
    <source>
        <strain evidence="2 3">AP3s5-JAC2a</strain>
    </source>
</reference>
<dbReference type="Proteomes" id="UP000077069">
    <property type="component" value="Unassembled WGS sequence"/>
</dbReference>
<keyword evidence="1" id="KW-0732">Signal</keyword>
<evidence type="ECO:0000256" key="1">
    <source>
        <dbReference type="SAM" id="SignalP"/>
    </source>
</evidence>